<dbReference type="RefSeq" id="WP_282722152.1">
    <property type="nucleotide sequence ID" value="NZ_JASCQO010000038.1"/>
</dbReference>
<sequence length="247" mass="27157">MARRKKNSLTAPSAPSLAQPKMPWYKHMWVVVLAVASVAFTLGLNGPTLLQNIRQLPSEVETTRDQYLSWLKEDAEWTGDWSTFPEGIVDMGDMQLSEGVDLKLSLQAKNGELGGTIATSAVCANMPVFDFLLLRGTVRGDTANVEAWDIVGGHQRVFESLTLVREGEVITVSSSNGAASWFPQGARVGKHPEANEAFMSNFCERKTRIPFGAMTPNPPIERTAFSVLRTLPAAAHLNRYAPTRPMR</sequence>
<reference evidence="1 2" key="1">
    <citation type="submission" date="2023-04" db="EMBL/GenBank/DDBJ databases">
        <title>Halomonas strains isolated from rhizosphere soil.</title>
        <authorList>
            <person name="Xu L."/>
            <person name="Sun J.-Q."/>
        </authorList>
    </citation>
    <scope>NUCLEOTIDE SEQUENCE [LARGE SCALE GENOMIC DNA]</scope>
    <source>
        <strain evidence="1 2">LN1S58</strain>
    </source>
</reference>
<dbReference type="Proteomes" id="UP001244242">
    <property type="component" value="Unassembled WGS sequence"/>
</dbReference>
<gene>
    <name evidence="1" type="ORF">QLQ84_12845</name>
</gene>
<name>A0ABT6VL28_9GAMM</name>
<accession>A0ABT6VL28</accession>
<dbReference type="EMBL" id="JASCQO010000038">
    <property type="protein sequence ID" value="MDI5934676.1"/>
    <property type="molecule type" value="Genomic_DNA"/>
</dbReference>
<proteinExistence type="predicted"/>
<evidence type="ECO:0000313" key="2">
    <source>
        <dbReference type="Proteomes" id="UP001244242"/>
    </source>
</evidence>
<evidence type="ECO:0000313" key="1">
    <source>
        <dbReference type="EMBL" id="MDI5934676.1"/>
    </source>
</evidence>
<protein>
    <submittedName>
        <fullName evidence="1">Uncharacterized protein</fullName>
    </submittedName>
</protein>
<comment type="caution">
    <text evidence="1">The sequence shown here is derived from an EMBL/GenBank/DDBJ whole genome shotgun (WGS) entry which is preliminary data.</text>
</comment>
<keyword evidence="2" id="KW-1185">Reference proteome</keyword>
<organism evidence="1 2">
    <name type="scientific">Halomonas kalidii</name>
    <dbReference type="NCBI Taxonomy" id="3043293"/>
    <lineage>
        <taxon>Bacteria</taxon>
        <taxon>Pseudomonadati</taxon>
        <taxon>Pseudomonadota</taxon>
        <taxon>Gammaproteobacteria</taxon>
        <taxon>Oceanospirillales</taxon>
        <taxon>Halomonadaceae</taxon>
        <taxon>Halomonas</taxon>
    </lineage>
</organism>